<comment type="caution">
    <text evidence="1">The sequence shown here is derived from an EMBL/GenBank/DDBJ whole genome shotgun (WGS) entry which is preliminary data.</text>
</comment>
<proteinExistence type="predicted"/>
<evidence type="ECO:0000313" key="1">
    <source>
        <dbReference type="EMBL" id="KAJ9597104.1"/>
    </source>
</evidence>
<dbReference type="EMBL" id="JASPKZ010001812">
    <property type="protein sequence ID" value="KAJ9597104.1"/>
    <property type="molecule type" value="Genomic_DNA"/>
</dbReference>
<evidence type="ECO:0000313" key="2">
    <source>
        <dbReference type="Proteomes" id="UP001233999"/>
    </source>
</evidence>
<feature type="non-terminal residue" evidence="1">
    <location>
        <position position="1"/>
    </location>
</feature>
<organism evidence="1 2">
    <name type="scientific">Diploptera punctata</name>
    <name type="common">Pacific beetle cockroach</name>
    <dbReference type="NCBI Taxonomy" id="6984"/>
    <lineage>
        <taxon>Eukaryota</taxon>
        <taxon>Metazoa</taxon>
        <taxon>Ecdysozoa</taxon>
        <taxon>Arthropoda</taxon>
        <taxon>Hexapoda</taxon>
        <taxon>Insecta</taxon>
        <taxon>Pterygota</taxon>
        <taxon>Neoptera</taxon>
        <taxon>Polyneoptera</taxon>
        <taxon>Dictyoptera</taxon>
        <taxon>Blattodea</taxon>
        <taxon>Blaberoidea</taxon>
        <taxon>Blaberidae</taxon>
        <taxon>Diplopterinae</taxon>
        <taxon>Diploptera</taxon>
    </lineage>
</organism>
<sequence length="51" mass="5920">GKKKSFFSDRHNISRQENLYEESFHGRRFSLNCGGHLQWQALEAVVPLLTS</sequence>
<dbReference type="AlphaFoldDB" id="A0AAD8EPB7"/>
<feature type="non-terminal residue" evidence="1">
    <location>
        <position position="51"/>
    </location>
</feature>
<protein>
    <submittedName>
        <fullName evidence="1">Uncharacterized protein</fullName>
    </submittedName>
</protein>
<dbReference type="Proteomes" id="UP001233999">
    <property type="component" value="Unassembled WGS sequence"/>
</dbReference>
<gene>
    <name evidence="1" type="ORF">L9F63_027006</name>
</gene>
<reference evidence="1" key="2">
    <citation type="submission" date="2023-05" db="EMBL/GenBank/DDBJ databases">
        <authorList>
            <person name="Fouks B."/>
        </authorList>
    </citation>
    <scope>NUCLEOTIDE SEQUENCE</scope>
    <source>
        <strain evidence="1">Stay&amp;Tobe</strain>
        <tissue evidence="1">Testes</tissue>
    </source>
</reference>
<reference evidence="1" key="1">
    <citation type="journal article" date="2023" name="IScience">
        <title>Live-bearing cockroach genome reveals convergent evolutionary mechanisms linked to viviparity in insects and beyond.</title>
        <authorList>
            <person name="Fouks B."/>
            <person name="Harrison M.C."/>
            <person name="Mikhailova A.A."/>
            <person name="Marchal E."/>
            <person name="English S."/>
            <person name="Carruthers M."/>
            <person name="Jennings E.C."/>
            <person name="Chiamaka E.L."/>
            <person name="Frigard R.A."/>
            <person name="Pippel M."/>
            <person name="Attardo G.M."/>
            <person name="Benoit J.B."/>
            <person name="Bornberg-Bauer E."/>
            <person name="Tobe S.S."/>
        </authorList>
    </citation>
    <scope>NUCLEOTIDE SEQUENCE</scope>
    <source>
        <strain evidence="1">Stay&amp;Tobe</strain>
    </source>
</reference>
<keyword evidence="2" id="KW-1185">Reference proteome</keyword>
<name>A0AAD8EPB7_DIPPU</name>
<accession>A0AAD8EPB7</accession>